<reference evidence="2 3" key="1">
    <citation type="submission" date="2017-03" db="EMBL/GenBank/DDBJ databases">
        <authorList>
            <person name="Afonso C.L."/>
            <person name="Miller P.J."/>
            <person name="Scott M.A."/>
            <person name="Spackman E."/>
            <person name="Goraichik I."/>
            <person name="Dimitrov K.M."/>
            <person name="Suarez D.L."/>
            <person name="Swayne D.E."/>
        </authorList>
    </citation>
    <scope>NUCLEOTIDE SEQUENCE [LARGE SCALE GENOMIC DNA]</scope>
    <source>
        <strain evidence="2">PRJEB14757</strain>
    </source>
</reference>
<dbReference type="PANTHER" id="PTHR36558">
    <property type="entry name" value="GLR1098 PROTEIN"/>
    <property type="match status" value="1"/>
</dbReference>
<dbReference type="InterPro" id="IPR012296">
    <property type="entry name" value="Nuclease_put_TT1808"/>
</dbReference>
<dbReference type="Pfam" id="PF05685">
    <property type="entry name" value="Uma2"/>
    <property type="match status" value="1"/>
</dbReference>
<keyword evidence="3" id="KW-1185">Reference proteome</keyword>
<dbReference type="Proteomes" id="UP000191931">
    <property type="component" value="Unassembled WGS sequence"/>
</dbReference>
<proteinExistence type="predicted"/>
<name>A0A1W1HA28_9BACT</name>
<feature type="domain" description="Putative restriction endonuclease" evidence="1">
    <location>
        <begin position="14"/>
        <end position="172"/>
    </location>
</feature>
<gene>
    <name evidence="2" type="ORF">MTBBW1_1750005</name>
</gene>
<dbReference type="InterPro" id="IPR011335">
    <property type="entry name" value="Restrct_endonuc-II-like"/>
</dbReference>
<protein>
    <recommendedName>
        <fullName evidence="1">Putative restriction endonuclease domain-containing protein</fullName>
    </recommendedName>
</protein>
<dbReference type="OrthoDB" id="5503005at2"/>
<dbReference type="EMBL" id="FWEV01000085">
    <property type="protein sequence ID" value="SLM29331.1"/>
    <property type="molecule type" value="Genomic_DNA"/>
</dbReference>
<dbReference type="AlphaFoldDB" id="A0A1W1HA28"/>
<dbReference type="STRING" id="1246637.MTBBW1_1750005"/>
<dbReference type="RefSeq" id="WP_080806207.1">
    <property type="nucleotide sequence ID" value="NZ_LT828552.1"/>
</dbReference>
<accession>A0A1W1HA28</accession>
<dbReference type="Gene3D" id="3.90.1570.10">
    <property type="entry name" value="tt1808, chain A"/>
    <property type="match status" value="1"/>
</dbReference>
<organism evidence="2 3">
    <name type="scientific">Desulfamplus magnetovallimortis</name>
    <dbReference type="NCBI Taxonomy" id="1246637"/>
    <lineage>
        <taxon>Bacteria</taxon>
        <taxon>Pseudomonadati</taxon>
        <taxon>Thermodesulfobacteriota</taxon>
        <taxon>Desulfobacteria</taxon>
        <taxon>Desulfobacterales</taxon>
        <taxon>Desulfobacteraceae</taxon>
        <taxon>Desulfamplus</taxon>
    </lineage>
</organism>
<sequence length="205" mass="24031">MNAKPQEKLYWTSEKYLNFEMDSEIRHEYFDGEIFAMTGASLTHNRISRNISGELINKLKHSPCENFIGDMRVKIEAIEKYTYPDIVIACHDIELEKINGLDTLLNPLVIIEILSDSTEAYDRGKKFLHYRLIPSLQEYILVSQNHCQVEKYYKSDNGSWIYSSYEKMEQKIKTSPVDCELMLSDIYYKVEFKSAAQEKDVRITD</sequence>
<dbReference type="CDD" id="cd06260">
    <property type="entry name" value="DUF820-like"/>
    <property type="match status" value="1"/>
</dbReference>
<dbReference type="InterPro" id="IPR008538">
    <property type="entry name" value="Uma2"/>
</dbReference>
<evidence type="ECO:0000313" key="2">
    <source>
        <dbReference type="EMBL" id="SLM29331.1"/>
    </source>
</evidence>
<evidence type="ECO:0000259" key="1">
    <source>
        <dbReference type="Pfam" id="PF05685"/>
    </source>
</evidence>
<dbReference type="PANTHER" id="PTHR36558:SF1">
    <property type="entry name" value="RESTRICTION ENDONUCLEASE DOMAIN-CONTAINING PROTEIN-RELATED"/>
    <property type="match status" value="1"/>
</dbReference>
<dbReference type="SUPFAM" id="SSF52980">
    <property type="entry name" value="Restriction endonuclease-like"/>
    <property type="match status" value="1"/>
</dbReference>
<evidence type="ECO:0000313" key="3">
    <source>
        <dbReference type="Proteomes" id="UP000191931"/>
    </source>
</evidence>